<sequence>MRRSMFFLPLLLPAVLSACTGTTEDAVTIRLAVLSGTGSAAALSTVDVGKTGVQQTAGVPNAVDLATLPGGSKLALLYTDHLETRDANLANPVSQPNPTDAAFRPCYVKLEVSAALDRLAALSDCGNGALQQVVVWRSDGSVSFSATLPAPTPSTPLQTRLAVQGDTVWAVHPAVGSGSELLRVSRNSDGSSSLASPVSVPTINDLALFKGALYAAAASGVQTLSSSGTLTALPATTQLNTPASNLYSSDRLLGAWQSGSSAPLLIWNGTKTGIPAYFSDLRDVTYAPDATLYSLDATTLTQFDSAYGLAGNGWRNAPLATFNNPRAVTWLVPITAPVSPPAQP</sequence>
<organism evidence="2 3">
    <name type="scientific">Deinococcus detaillensis</name>
    <dbReference type="NCBI Taxonomy" id="2592048"/>
    <lineage>
        <taxon>Bacteria</taxon>
        <taxon>Thermotogati</taxon>
        <taxon>Deinococcota</taxon>
        <taxon>Deinococci</taxon>
        <taxon>Deinococcales</taxon>
        <taxon>Deinococcaceae</taxon>
        <taxon>Deinococcus</taxon>
    </lineage>
</organism>
<dbReference type="OrthoDB" id="74041at2"/>
<keyword evidence="1" id="KW-0732">Signal</keyword>
<evidence type="ECO:0000313" key="2">
    <source>
        <dbReference type="EMBL" id="TSA83888.1"/>
    </source>
</evidence>
<accession>A0A553UUK1</accession>
<dbReference type="Proteomes" id="UP000316092">
    <property type="component" value="Unassembled WGS sequence"/>
</dbReference>
<name>A0A553UUK1_9DEIO</name>
<dbReference type="RefSeq" id="WP_143721020.1">
    <property type="nucleotide sequence ID" value="NZ_VKDB01000012.1"/>
</dbReference>
<keyword evidence="3" id="KW-1185">Reference proteome</keyword>
<evidence type="ECO:0000313" key="3">
    <source>
        <dbReference type="Proteomes" id="UP000316092"/>
    </source>
</evidence>
<dbReference type="PROSITE" id="PS51257">
    <property type="entry name" value="PROKAR_LIPOPROTEIN"/>
    <property type="match status" value="1"/>
</dbReference>
<reference evidence="2 3" key="1">
    <citation type="submission" date="2019-07" db="EMBL/GenBank/DDBJ databases">
        <title>Deinococcus detaillus sp. nov., isolated from humus soil in Antarctica.</title>
        <authorList>
            <person name="Zhang K."/>
        </authorList>
    </citation>
    <scope>NUCLEOTIDE SEQUENCE [LARGE SCALE GENOMIC DNA]</scope>
    <source>
        <strain evidence="2 3">H1</strain>
    </source>
</reference>
<dbReference type="AlphaFoldDB" id="A0A553UUK1"/>
<dbReference type="EMBL" id="VKDB01000012">
    <property type="protein sequence ID" value="TSA83888.1"/>
    <property type="molecule type" value="Genomic_DNA"/>
</dbReference>
<evidence type="ECO:0000256" key="1">
    <source>
        <dbReference type="SAM" id="SignalP"/>
    </source>
</evidence>
<proteinExistence type="predicted"/>
<gene>
    <name evidence="2" type="ORF">FNU79_11745</name>
</gene>
<comment type="caution">
    <text evidence="2">The sequence shown here is derived from an EMBL/GenBank/DDBJ whole genome shotgun (WGS) entry which is preliminary data.</text>
</comment>
<protein>
    <submittedName>
        <fullName evidence="2">Uncharacterized protein</fullName>
    </submittedName>
</protein>
<feature type="chain" id="PRO_5022241966" evidence="1">
    <location>
        <begin position="19"/>
        <end position="344"/>
    </location>
</feature>
<feature type="signal peptide" evidence="1">
    <location>
        <begin position="1"/>
        <end position="18"/>
    </location>
</feature>